<evidence type="ECO:0000313" key="2">
    <source>
        <dbReference type="Proteomes" id="UP000789525"/>
    </source>
</evidence>
<name>A0ACA9R683_9GLOM</name>
<sequence length="177" mass="20081">FVGLEDLTIRGSFRRSIGPLWIDGTGESYWGAYSNLTRLQLIDCGNVYPPQIAELICHFPSLEYFLISACGHGPSRPHGREKGWSSQPSGWWNQRKPLTLMHIEHMLAWEMLVMGTIPALEIRTVSLYTGDLARTFMDDNEVFPHLKLLRAECLEGKRFGGRGSLENERSSETDLKV</sequence>
<accession>A0ACA9R683</accession>
<evidence type="ECO:0000313" key="1">
    <source>
        <dbReference type="EMBL" id="CAG8778732.1"/>
    </source>
</evidence>
<proteinExistence type="predicted"/>
<gene>
    <name evidence="1" type="ORF">ACOLOM_LOCUS14225</name>
</gene>
<reference evidence="1" key="1">
    <citation type="submission" date="2021-06" db="EMBL/GenBank/DDBJ databases">
        <authorList>
            <person name="Kallberg Y."/>
            <person name="Tangrot J."/>
            <person name="Rosling A."/>
        </authorList>
    </citation>
    <scope>NUCLEOTIDE SEQUENCE</scope>
    <source>
        <strain evidence="1">CL356</strain>
    </source>
</reference>
<dbReference type="Proteomes" id="UP000789525">
    <property type="component" value="Unassembled WGS sequence"/>
</dbReference>
<comment type="caution">
    <text evidence="1">The sequence shown here is derived from an EMBL/GenBank/DDBJ whole genome shotgun (WGS) entry which is preliminary data.</text>
</comment>
<feature type="non-terminal residue" evidence="1">
    <location>
        <position position="1"/>
    </location>
</feature>
<feature type="non-terminal residue" evidence="1">
    <location>
        <position position="177"/>
    </location>
</feature>
<dbReference type="EMBL" id="CAJVPT010069967">
    <property type="protein sequence ID" value="CAG8778732.1"/>
    <property type="molecule type" value="Genomic_DNA"/>
</dbReference>
<protein>
    <submittedName>
        <fullName evidence="1">12153_t:CDS:1</fullName>
    </submittedName>
</protein>
<keyword evidence="2" id="KW-1185">Reference proteome</keyword>
<organism evidence="1 2">
    <name type="scientific">Acaulospora colombiana</name>
    <dbReference type="NCBI Taxonomy" id="27376"/>
    <lineage>
        <taxon>Eukaryota</taxon>
        <taxon>Fungi</taxon>
        <taxon>Fungi incertae sedis</taxon>
        <taxon>Mucoromycota</taxon>
        <taxon>Glomeromycotina</taxon>
        <taxon>Glomeromycetes</taxon>
        <taxon>Diversisporales</taxon>
        <taxon>Acaulosporaceae</taxon>
        <taxon>Acaulospora</taxon>
    </lineage>
</organism>